<dbReference type="EMBL" id="BPMK01000004">
    <property type="protein sequence ID" value="GIZ51123.1"/>
    <property type="molecule type" value="Genomic_DNA"/>
</dbReference>
<sequence>MQENVRFADNAAKIFVFDQVYPLAAATEQANKKKLYAFGLAAKLNPFKRPKEETVLLLKHELRYEPFWHVATKREVDFSREINYPVDVGNAYANKVVINGTEYPITEQGNKRTITLAAVEFCHRKIPYEDYLDGLCRDVKKGALENYIRKYKLQEHVELQLPEAVASQVRVPTLLQKVNQTLSAEAINAHEFQQDTITVEKAYLYYRPVFAFQYSWTTEDKVGVIEVDGLTGEVIENGQWFKDKIESIATREMMFEASAEIASAFVPGSGLAVKVIEKITTGS</sequence>
<evidence type="ECO:0000313" key="1">
    <source>
        <dbReference type="EMBL" id="GIZ51123.1"/>
    </source>
</evidence>
<proteinExistence type="predicted"/>
<evidence type="ECO:0000313" key="2">
    <source>
        <dbReference type="Proteomes" id="UP000887222"/>
    </source>
</evidence>
<accession>A0ABQ4Q1R4</accession>
<keyword evidence="2" id="KW-1185">Reference proteome</keyword>
<organism evidence="1 2">
    <name type="scientific">Noviherbaspirillum aridicola</name>
    <dbReference type="NCBI Taxonomy" id="2849687"/>
    <lineage>
        <taxon>Bacteria</taxon>
        <taxon>Pseudomonadati</taxon>
        <taxon>Pseudomonadota</taxon>
        <taxon>Betaproteobacteria</taxon>
        <taxon>Burkholderiales</taxon>
        <taxon>Oxalobacteraceae</taxon>
        <taxon>Noviherbaspirillum</taxon>
    </lineage>
</organism>
<protein>
    <submittedName>
        <fullName evidence="1">Uncharacterized protein</fullName>
    </submittedName>
</protein>
<reference evidence="1 2" key="1">
    <citation type="journal article" date="2022" name="Int. J. Syst. Evol. Microbiol.">
        <title>Noviherbaspirillum aridicola sp. nov., isolated from an arid soil in Pakistan.</title>
        <authorList>
            <person name="Khan I.U."/>
            <person name="Saqib M."/>
            <person name="Amin A."/>
            <person name="Hussain F."/>
            <person name="Li L."/>
            <person name="Liu Y.H."/>
            <person name="Fang B.Z."/>
            <person name="Ahmed I."/>
            <person name="Li W.J."/>
        </authorList>
    </citation>
    <scope>NUCLEOTIDE SEQUENCE [LARGE SCALE GENOMIC DNA]</scope>
    <source>
        <strain evidence="1 2">NCCP-691</strain>
    </source>
</reference>
<comment type="caution">
    <text evidence="1">The sequence shown here is derived from an EMBL/GenBank/DDBJ whole genome shotgun (WGS) entry which is preliminary data.</text>
</comment>
<dbReference type="Proteomes" id="UP000887222">
    <property type="component" value="Unassembled WGS sequence"/>
</dbReference>
<name>A0ABQ4Q1R4_9BURK</name>
<gene>
    <name evidence="1" type="ORF">NCCP691_11370</name>
</gene>